<dbReference type="EMBL" id="LQNU01000066">
    <property type="protein sequence ID" value="KZE78066.1"/>
    <property type="molecule type" value="Genomic_DNA"/>
</dbReference>
<dbReference type="RefSeq" id="WP_038987674.1">
    <property type="nucleotide sequence ID" value="NZ_FNYS01000003.1"/>
</dbReference>
<dbReference type="EMBL" id="FNYS01000003">
    <property type="protein sequence ID" value="SEI71214.1"/>
    <property type="molecule type" value="Genomic_DNA"/>
</dbReference>
<accession>A0A163XL76</accession>
<dbReference type="AlphaFoldDB" id="A0A163XL76"/>
<reference evidence="3 5" key="2">
    <citation type="submission" date="2016-10" db="EMBL/GenBank/DDBJ databases">
        <authorList>
            <person name="de Groot N.N."/>
        </authorList>
    </citation>
    <scope>NUCLEOTIDE SEQUENCE [LARGE SCALE GENOMIC DNA]</scope>
    <source>
        <strain evidence="3 5">DSM 23048</strain>
    </source>
</reference>
<gene>
    <name evidence="2" type="ORF">AV926_13570</name>
    <name evidence="3" type="ORF">SAMN04488018_103187</name>
</gene>
<proteinExistence type="predicted"/>
<evidence type="ECO:0000313" key="3">
    <source>
        <dbReference type="EMBL" id="SEI71214.1"/>
    </source>
</evidence>
<evidence type="ECO:0000313" key="2">
    <source>
        <dbReference type="EMBL" id="KZE78066.1"/>
    </source>
</evidence>
<feature type="domain" description="DUF6985" evidence="1">
    <location>
        <begin position="163"/>
        <end position="304"/>
    </location>
</feature>
<dbReference type="GeneID" id="82256313"/>
<sequence>MTDAQHIIDKIDNYLDKFSLKTSTATTEELIAFIEEQWKQADEVKYTIYQSYIIIGRMVNEYIKQGSFGQMMFWLEEGDKHTRANDNPEYIRNYYKGECCLSCGNEEKALYYLNLCYAVEPDYIFSRAPFCYKFFNQHLEHPRELVEPEYDDEIEVEGELELPLWASFFQIKDTIRCEVMLDYMEEEVTEEEAEDLLQKTMKYIEEKQEVILDRLLDQLLLKYKEWQPRYGYEGADKEAFMPDVENKEQFGRLITPLVIYIIIESLDDKPHIGYLFDCSWDSEHALGFMTYDNKVKDIGGADTAFCI</sequence>
<dbReference type="OrthoDB" id="3477708at2"/>
<dbReference type="Pfam" id="PF22481">
    <property type="entry name" value="DUF6985"/>
    <property type="match status" value="1"/>
</dbReference>
<dbReference type="Proteomes" id="UP000076630">
    <property type="component" value="Unassembled WGS sequence"/>
</dbReference>
<evidence type="ECO:0000313" key="5">
    <source>
        <dbReference type="Proteomes" id="UP000183077"/>
    </source>
</evidence>
<dbReference type="InterPro" id="IPR054254">
    <property type="entry name" value="DUF6985"/>
</dbReference>
<evidence type="ECO:0000259" key="1">
    <source>
        <dbReference type="Pfam" id="PF22481"/>
    </source>
</evidence>
<keyword evidence="4" id="KW-1185">Reference proteome</keyword>
<dbReference type="Proteomes" id="UP000183077">
    <property type="component" value="Unassembled WGS sequence"/>
</dbReference>
<reference evidence="2 4" key="1">
    <citation type="submission" date="2016-01" db="EMBL/GenBank/DDBJ databases">
        <title>Whole genome sequencing of Myroides marinus L41.</title>
        <authorList>
            <person name="Hong K.W."/>
        </authorList>
    </citation>
    <scope>NUCLEOTIDE SEQUENCE [LARGE SCALE GENOMIC DNA]</scope>
    <source>
        <strain evidence="2 4">L41</strain>
    </source>
</reference>
<name>A0A163XL76_9FLAO</name>
<organism evidence="2 4">
    <name type="scientific">Myroides marinus</name>
    <dbReference type="NCBI Taxonomy" id="703342"/>
    <lineage>
        <taxon>Bacteria</taxon>
        <taxon>Pseudomonadati</taxon>
        <taxon>Bacteroidota</taxon>
        <taxon>Flavobacteriia</taxon>
        <taxon>Flavobacteriales</taxon>
        <taxon>Flavobacteriaceae</taxon>
        <taxon>Myroides</taxon>
    </lineage>
</organism>
<evidence type="ECO:0000313" key="4">
    <source>
        <dbReference type="Proteomes" id="UP000076630"/>
    </source>
</evidence>
<protein>
    <recommendedName>
        <fullName evidence="1">DUF6985 domain-containing protein</fullName>
    </recommendedName>
</protein>